<evidence type="ECO:0000256" key="10">
    <source>
        <dbReference type="ARBA" id="ARBA00048586"/>
    </source>
</evidence>
<keyword evidence="7 11" id="KW-0443">Lipid metabolism</keyword>
<keyword evidence="9 11" id="KW-1208">Phospholipid metabolism</keyword>
<keyword evidence="11" id="KW-0496">Mitochondrion</keyword>
<dbReference type="CDD" id="cd09135">
    <property type="entry name" value="PLDc_PGS1_euk_1"/>
    <property type="match status" value="1"/>
</dbReference>
<dbReference type="PANTHER" id="PTHR12586">
    <property type="entry name" value="CDP-DIACYLGLYCEROL--SERINE O-PHOSPHATIDYLTRANSFERASE"/>
    <property type="match status" value="1"/>
</dbReference>
<evidence type="ECO:0000256" key="7">
    <source>
        <dbReference type="ARBA" id="ARBA00023098"/>
    </source>
</evidence>
<gene>
    <name evidence="15" type="primary">LOC101859783</name>
</gene>
<protein>
    <recommendedName>
        <fullName evidence="11">CDP-diacylglycerol--glycerol-3-phosphate 3-phosphatidyltransferase</fullName>
        <ecNumber evidence="11">2.7.8.5</ecNumber>
    </recommendedName>
</protein>
<dbReference type="Gene3D" id="3.30.870.10">
    <property type="entry name" value="Endonuclease Chain A"/>
    <property type="match status" value="2"/>
</dbReference>
<comment type="pathway">
    <text evidence="2 11">Phospholipid metabolism; phosphatidylglycerol biosynthesis; phosphatidylglycerol from CDP-diacylglycerol: step 1/2.</text>
</comment>
<comment type="function">
    <text evidence="1 11">Functions in the biosynthesis of the anionic phospholipids phosphatidylglycerol and cardiolipin.</text>
</comment>
<sequence>MATLSLRRKLCREILNRTSISRGVRHTRRLSTKPPVKNVDQAIRTHKGDNVHALESESGLSSFKWMSQFGPEFLIRGEQVQVITEPDQFYQVLKLKTRKAKRRVTLASLYLGNGNLESDLVACVREACEEAVTSGNSDFEVNVLLDYTRGSRGKFNSRSMLRPLMADYKSVQVALFHTPDLRGILKRLVPDRFNETIGLTHVKLYLFDDSFIISGANLSNDYFMNRQDRYILFNDCPELANFFNDLVKAIMSFSLSLSADDSLSLAPDWDIHPYQDSDNGLRFKLAARKKIQSCLRLGESVTDIRKRDRQKVREENVADGQSSGTLPPDTAVYPLVQMGPLGVSYDEQAMLGLLRSSQPQDNILLASGYFNLTDHYMAVILDQSQAKFSILMASPQANGFLGAKGIAGAIPYSYIYLAHQFLRKVQSRQQLPRIHMMEYSRDSWTFHGKGLWYYLPGHALPSLTLVGSPNFGYRSVYRDLECQVAIVTENKGLQEQLREEHVNMYSSSSPVTEATFHRRDRHVPLWTRLVTSVIKHFF</sequence>
<dbReference type="SUPFAM" id="SSF56024">
    <property type="entry name" value="Phospholipase D/nuclease"/>
    <property type="match status" value="1"/>
</dbReference>
<comment type="similarity">
    <text evidence="3 11">Belongs to the CDP-alcohol phosphatidyltransferase class-II family.</text>
</comment>
<feature type="region of interest" description="Disordered" evidence="12">
    <location>
        <begin position="306"/>
        <end position="326"/>
    </location>
</feature>
<dbReference type="RefSeq" id="XP_005097727.1">
    <property type="nucleotide sequence ID" value="XM_005097670.3"/>
</dbReference>
<dbReference type="InterPro" id="IPR016270">
    <property type="entry name" value="PGS1"/>
</dbReference>
<dbReference type="GeneID" id="101859783"/>
<proteinExistence type="inferred from homology"/>
<dbReference type="PANTHER" id="PTHR12586:SF1">
    <property type="entry name" value="CDP-DIACYLGLYCEROL--GLYCEROL-3-PHOSPHATE 3-PHOSPHATIDYLTRANSFERASE, MITOCHONDRIAL"/>
    <property type="match status" value="1"/>
</dbReference>
<evidence type="ECO:0000256" key="6">
    <source>
        <dbReference type="ARBA" id="ARBA00022737"/>
    </source>
</evidence>
<evidence type="ECO:0000256" key="8">
    <source>
        <dbReference type="ARBA" id="ARBA00023209"/>
    </source>
</evidence>
<keyword evidence="11" id="KW-0547">Nucleotide-binding</keyword>
<keyword evidence="8 11" id="KW-0594">Phospholipid biosynthesis</keyword>
<dbReference type="InterPro" id="IPR001736">
    <property type="entry name" value="PLipase_D/transphosphatidylase"/>
</dbReference>
<dbReference type="PROSITE" id="PS50035">
    <property type="entry name" value="PLD"/>
    <property type="match status" value="1"/>
</dbReference>
<feature type="compositionally biased region" description="Basic and acidic residues" evidence="12">
    <location>
        <begin position="306"/>
        <end position="316"/>
    </location>
</feature>
<reference evidence="15" key="1">
    <citation type="submission" date="2025-08" db="UniProtKB">
        <authorList>
            <consortium name="RefSeq"/>
        </authorList>
    </citation>
    <scope>IDENTIFICATION</scope>
</reference>
<evidence type="ECO:0000313" key="14">
    <source>
        <dbReference type="Proteomes" id="UP000694888"/>
    </source>
</evidence>
<dbReference type="EC" id="2.7.8.5" evidence="11"/>
<evidence type="ECO:0000259" key="13">
    <source>
        <dbReference type="PROSITE" id="PS50035"/>
    </source>
</evidence>
<accession>A0ABM0JNC5</accession>
<keyword evidence="6" id="KW-0677">Repeat</keyword>
<evidence type="ECO:0000256" key="12">
    <source>
        <dbReference type="SAM" id="MobiDB-lite"/>
    </source>
</evidence>
<keyword evidence="5 11" id="KW-0808">Transferase</keyword>
<comment type="catalytic activity">
    <reaction evidence="10 11">
        <text>a CDP-1,2-diacyl-sn-glycerol + sn-glycerol 3-phosphate = a 1,2-diacyl-sn-glycero-3-phospho-(1'-sn-glycero-3'-phosphate) + CMP + H(+)</text>
        <dbReference type="Rhea" id="RHEA:12593"/>
        <dbReference type="ChEBI" id="CHEBI:15378"/>
        <dbReference type="ChEBI" id="CHEBI:57597"/>
        <dbReference type="ChEBI" id="CHEBI:58332"/>
        <dbReference type="ChEBI" id="CHEBI:60110"/>
        <dbReference type="ChEBI" id="CHEBI:60377"/>
        <dbReference type="EC" id="2.7.8.5"/>
    </reaction>
</comment>
<feature type="domain" description="PLD phosphodiesterase" evidence="13">
    <location>
        <begin position="196"/>
        <end position="222"/>
    </location>
</feature>
<keyword evidence="14" id="KW-1185">Reference proteome</keyword>
<keyword evidence="11" id="KW-0067">ATP-binding</keyword>
<evidence type="ECO:0000256" key="4">
    <source>
        <dbReference type="ARBA" id="ARBA00022516"/>
    </source>
</evidence>
<dbReference type="CDD" id="cd09137">
    <property type="entry name" value="PLDc_PGS1_euk_2"/>
    <property type="match status" value="1"/>
</dbReference>
<name>A0ABM0JNC5_APLCA</name>
<comment type="subcellular location">
    <subcellularLocation>
        <location evidence="11">Mitochondrion</location>
    </subcellularLocation>
</comment>
<evidence type="ECO:0000256" key="5">
    <source>
        <dbReference type="ARBA" id="ARBA00022679"/>
    </source>
</evidence>
<evidence type="ECO:0000256" key="11">
    <source>
        <dbReference type="RuleBase" id="RU365024"/>
    </source>
</evidence>
<evidence type="ECO:0000256" key="2">
    <source>
        <dbReference type="ARBA" id="ARBA00005042"/>
    </source>
</evidence>
<dbReference type="Proteomes" id="UP000694888">
    <property type="component" value="Unplaced"/>
</dbReference>
<evidence type="ECO:0000256" key="3">
    <source>
        <dbReference type="ARBA" id="ARBA00010682"/>
    </source>
</evidence>
<evidence type="ECO:0000313" key="15">
    <source>
        <dbReference type="RefSeq" id="XP_005097727.1"/>
    </source>
</evidence>
<evidence type="ECO:0000256" key="1">
    <source>
        <dbReference type="ARBA" id="ARBA00003537"/>
    </source>
</evidence>
<organism evidence="14 15">
    <name type="scientific">Aplysia californica</name>
    <name type="common">California sea hare</name>
    <dbReference type="NCBI Taxonomy" id="6500"/>
    <lineage>
        <taxon>Eukaryota</taxon>
        <taxon>Metazoa</taxon>
        <taxon>Spiralia</taxon>
        <taxon>Lophotrochozoa</taxon>
        <taxon>Mollusca</taxon>
        <taxon>Gastropoda</taxon>
        <taxon>Heterobranchia</taxon>
        <taxon>Euthyneura</taxon>
        <taxon>Tectipleura</taxon>
        <taxon>Aplysiida</taxon>
        <taxon>Aplysioidea</taxon>
        <taxon>Aplysiidae</taxon>
        <taxon>Aplysia</taxon>
    </lineage>
</organism>
<evidence type="ECO:0000256" key="9">
    <source>
        <dbReference type="ARBA" id="ARBA00023264"/>
    </source>
</evidence>
<keyword evidence="4 11" id="KW-0444">Lipid biosynthesis</keyword>